<keyword evidence="1" id="KW-0677">Repeat</keyword>
<dbReference type="Gene3D" id="2.130.10.10">
    <property type="entry name" value="YVTN repeat-like/Quinoprotein amine dehydrogenase"/>
    <property type="match status" value="5"/>
</dbReference>
<dbReference type="SUPFAM" id="SSF110296">
    <property type="entry name" value="Oligoxyloglucan reducing end-specific cellobiohydrolase"/>
    <property type="match status" value="2"/>
</dbReference>
<name>A0A8J3QG76_9ACTN</name>
<protein>
    <recommendedName>
        <fullName evidence="2">Sortilin N-terminal domain-containing protein</fullName>
    </recommendedName>
</protein>
<proteinExistence type="predicted"/>
<comment type="caution">
    <text evidence="3">The sequence shown here is derived from an EMBL/GenBank/DDBJ whole genome shotgun (WGS) entry which is preliminary data.</text>
</comment>
<dbReference type="InterPro" id="IPR015943">
    <property type="entry name" value="WD40/YVTN_repeat-like_dom_sf"/>
</dbReference>
<dbReference type="InterPro" id="IPR031778">
    <property type="entry name" value="Sortilin_N"/>
</dbReference>
<dbReference type="EMBL" id="BONY01000057">
    <property type="protein sequence ID" value="GIH08918.1"/>
    <property type="molecule type" value="Genomic_DNA"/>
</dbReference>
<sequence length="762" mass="81442">MMGAVTGALALMLVASAVHVFGRPLLPPAGAGEHENPAEPYEWMWLQRANPDGSIPATAYRDALARTRQIEGETRTGDPQLGQAKWQLLGPSNVGGRLIDVVVDPRTPGIVYAAAGTGGVWKSTDGGVTFAAAWSDKLPQSMGALTITPDGTLYAGTGEPDHGGGGSYYGAGVYRSTDGGASWSSLGLTDTGAVGRIGVDPADPRRILVAAQGRLFDTTGERGVYLSEDGGASWRQVLQGRNDSTGAIDLAINPADPNIVLAAMWDKLRFPDGREYGGPGSGVYRSTDGGRTWARAGAPLPAVEAESGRIGVAFARSNPRRAYAITNDRIGNLTGFFVSYDAGASWTRPLTGEPALDAGDGGFAWWFGRLWVDPFDANHVFSAGVPMMESRDGGLSWISSPGNRFHADQHALAFDPHQRGRVYLGNDGGLYWSDKNGDVTGPWSRASVQPYMQFYAMDVSVQDVTRASGGTQDNGSLRSWNGASWNLYRGGDGMMNRINPVDHNNVFACSQNGGCARSDNAGDTMTSIRARFAGTRFNWVSPLEISAGGDTVYFGSNILNRSDDRGVTWRAVSPDLTGGPTPRNSTSYGTITAIGIAPTDKETVYVGTDDGRLWVTGNGGGTWTRLTDPDLPDRWVTRVTVDPQDARTAWVAYSGFKWESETQPHVLMTSDGGASWVDISGDLPQAPVNDVIRHPKHGDWLYVGTDMGVFFTPNLGRVWLKVGENFPAVPVNDLLFHEETKTLFAATFGRSILQTTIGDGSE</sequence>
<evidence type="ECO:0000259" key="2">
    <source>
        <dbReference type="Pfam" id="PF15902"/>
    </source>
</evidence>
<dbReference type="PANTHER" id="PTHR43739">
    <property type="entry name" value="XYLOGLUCANASE (EUROFUNG)"/>
    <property type="match status" value="1"/>
</dbReference>
<dbReference type="PANTHER" id="PTHR43739:SF5">
    <property type="entry name" value="EXO-ALPHA-SIALIDASE"/>
    <property type="match status" value="1"/>
</dbReference>
<dbReference type="GO" id="GO:0010411">
    <property type="term" value="P:xyloglucan metabolic process"/>
    <property type="evidence" value="ECO:0007669"/>
    <property type="project" value="TreeGrafter"/>
</dbReference>
<evidence type="ECO:0000313" key="4">
    <source>
        <dbReference type="Proteomes" id="UP000612899"/>
    </source>
</evidence>
<gene>
    <name evidence="3" type="ORF">Rhe02_69850</name>
</gene>
<dbReference type="AlphaFoldDB" id="A0A8J3QG76"/>
<reference evidence="3" key="1">
    <citation type="submission" date="2021-01" db="EMBL/GenBank/DDBJ databases">
        <title>Whole genome shotgun sequence of Rhizocola hellebori NBRC 109834.</title>
        <authorList>
            <person name="Komaki H."/>
            <person name="Tamura T."/>
        </authorList>
    </citation>
    <scope>NUCLEOTIDE SEQUENCE</scope>
    <source>
        <strain evidence="3">NBRC 109834</strain>
    </source>
</reference>
<evidence type="ECO:0000313" key="3">
    <source>
        <dbReference type="EMBL" id="GIH08918.1"/>
    </source>
</evidence>
<dbReference type="CDD" id="cd15482">
    <property type="entry name" value="Sialidase_non-viral"/>
    <property type="match status" value="2"/>
</dbReference>
<dbReference type="InterPro" id="IPR052025">
    <property type="entry name" value="Xyloglucanase_GH74"/>
</dbReference>
<dbReference type="Proteomes" id="UP000612899">
    <property type="component" value="Unassembled WGS sequence"/>
</dbReference>
<evidence type="ECO:0000256" key="1">
    <source>
        <dbReference type="ARBA" id="ARBA00022737"/>
    </source>
</evidence>
<dbReference type="Pfam" id="PF15902">
    <property type="entry name" value="Sortilin-Vps10"/>
    <property type="match status" value="1"/>
</dbReference>
<organism evidence="3 4">
    <name type="scientific">Rhizocola hellebori</name>
    <dbReference type="NCBI Taxonomy" id="1392758"/>
    <lineage>
        <taxon>Bacteria</taxon>
        <taxon>Bacillati</taxon>
        <taxon>Actinomycetota</taxon>
        <taxon>Actinomycetes</taxon>
        <taxon>Micromonosporales</taxon>
        <taxon>Micromonosporaceae</taxon>
        <taxon>Rhizocola</taxon>
    </lineage>
</organism>
<accession>A0A8J3QG76</accession>
<dbReference type="InterPro" id="IPR036278">
    <property type="entry name" value="Sialidase_sf"/>
</dbReference>
<dbReference type="SUPFAM" id="SSF50939">
    <property type="entry name" value="Sialidases"/>
    <property type="match status" value="1"/>
</dbReference>
<feature type="domain" description="Sortilin N-terminal" evidence="2">
    <location>
        <begin position="173"/>
        <end position="294"/>
    </location>
</feature>
<keyword evidence="4" id="KW-1185">Reference proteome</keyword>